<dbReference type="GO" id="GO:0003824">
    <property type="term" value="F:catalytic activity"/>
    <property type="evidence" value="ECO:0007669"/>
    <property type="project" value="InterPro"/>
</dbReference>
<dbReference type="InterPro" id="IPR011234">
    <property type="entry name" value="Fumarylacetoacetase-like_C"/>
</dbReference>
<dbReference type="InterPro" id="IPR036663">
    <property type="entry name" value="Fumarylacetoacetase_C_sf"/>
</dbReference>
<dbReference type="eggNOG" id="COG0179">
    <property type="taxonomic scope" value="Bacteria"/>
</dbReference>
<dbReference type="AlphaFoldDB" id="T0HV33"/>
<gene>
    <name evidence="4" type="ORF">RLDS_06070</name>
</gene>
<dbReference type="Pfam" id="PF01557">
    <property type="entry name" value="FAA_hydrolase"/>
    <property type="match status" value="1"/>
</dbReference>
<proteinExistence type="inferred from homology"/>
<dbReference type="PATRIC" id="fig|1331060.3.peg.1132"/>
<comment type="similarity">
    <text evidence="1">Belongs to the FAH family.</text>
</comment>
<dbReference type="InterPro" id="IPR051121">
    <property type="entry name" value="FAH"/>
</dbReference>
<evidence type="ECO:0000313" key="5">
    <source>
        <dbReference type="Proteomes" id="UP000015531"/>
    </source>
</evidence>
<keyword evidence="5" id="KW-1185">Reference proteome</keyword>
<dbReference type="OrthoDB" id="5197601at2"/>
<comment type="caution">
    <text evidence="4">The sequence shown here is derived from an EMBL/GenBank/DDBJ whole genome shotgun (WGS) entry which is preliminary data.</text>
</comment>
<name>T0HV33_9SPHN</name>
<keyword evidence="2" id="KW-0479">Metal-binding</keyword>
<dbReference type="PANTHER" id="PTHR42796:SF4">
    <property type="entry name" value="FUMARYLACETOACETATE HYDROLASE DOMAIN-CONTAINING PROTEIN 2A"/>
    <property type="match status" value="1"/>
</dbReference>
<dbReference type="EMBL" id="ATDP01000073">
    <property type="protein sequence ID" value="EQB16997.1"/>
    <property type="molecule type" value="Genomic_DNA"/>
</dbReference>
<dbReference type="SUPFAM" id="SSF56529">
    <property type="entry name" value="FAH"/>
    <property type="match status" value="1"/>
</dbReference>
<dbReference type="Gene3D" id="3.90.850.10">
    <property type="entry name" value="Fumarylacetoacetase-like, C-terminal domain"/>
    <property type="match status" value="1"/>
</dbReference>
<evidence type="ECO:0000259" key="3">
    <source>
        <dbReference type="Pfam" id="PF01557"/>
    </source>
</evidence>
<sequence length="312" mass="33470">MKIVVFGEDERIGLLEDNEVIDVSSAGFATLLDLIEAGADGLAKIASAADHARSQSNLVHPLADIKLAAPWPGRQMVMAGQNNPDHVAAAFTNLGGKPTTRDEVYASGRQRPPTAFWAAARPVMGPNADIQMPTRALGYFDYEGELGVIIGKQGKDIKAADAKDYVWGVTLIQDWSIREAKWPVAASPTFMPAKNFDCSKSIGPAVVVGELDPDDVHIRTLVNGDVRQDYSTSGMTYSFGELLEYFSRDFTFHPGDVISLGTGLGTAIDQTRPGPDGGWPLDLFLKEGDVVEVTSDDIGSLVGTIVPKKPPE</sequence>
<accession>T0HV33</accession>
<dbReference type="GO" id="GO:0046872">
    <property type="term" value="F:metal ion binding"/>
    <property type="evidence" value="ECO:0007669"/>
    <property type="project" value="UniProtKB-KW"/>
</dbReference>
<evidence type="ECO:0000256" key="2">
    <source>
        <dbReference type="ARBA" id="ARBA00022723"/>
    </source>
</evidence>
<evidence type="ECO:0000313" key="4">
    <source>
        <dbReference type="EMBL" id="EQB16997.1"/>
    </source>
</evidence>
<dbReference type="GO" id="GO:0044281">
    <property type="term" value="P:small molecule metabolic process"/>
    <property type="evidence" value="ECO:0007669"/>
    <property type="project" value="UniProtKB-ARBA"/>
</dbReference>
<evidence type="ECO:0000256" key="1">
    <source>
        <dbReference type="ARBA" id="ARBA00010211"/>
    </source>
</evidence>
<reference evidence="4 5" key="1">
    <citation type="journal article" date="2013" name="Genome Announc.">
        <title>Draft Genome Sequence of Sphingobium lactosutens Strain DS20T, Isolated from a Hexachlorocyclohexane Dumpsite.</title>
        <authorList>
            <person name="Kumar R."/>
            <person name="Dwivedi V."/>
            <person name="Negi V."/>
            <person name="Khurana J.P."/>
            <person name="Lal R."/>
        </authorList>
    </citation>
    <scope>NUCLEOTIDE SEQUENCE [LARGE SCALE GENOMIC DNA]</scope>
    <source>
        <strain evidence="4 5">DS20</strain>
    </source>
</reference>
<organism evidence="4 5">
    <name type="scientific">Sphingobium lactosutens DS20</name>
    <dbReference type="NCBI Taxonomy" id="1331060"/>
    <lineage>
        <taxon>Bacteria</taxon>
        <taxon>Pseudomonadati</taxon>
        <taxon>Pseudomonadota</taxon>
        <taxon>Alphaproteobacteria</taxon>
        <taxon>Sphingomonadales</taxon>
        <taxon>Sphingomonadaceae</taxon>
        <taxon>Sphingobium</taxon>
    </lineage>
</organism>
<feature type="domain" description="Fumarylacetoacetase-like C-terminal" evidence="3">
    <location>
        <begin position="77"/>
        <end position="306"/>
    </location>
</feature>
<dbReference type="Proteomes" id="UP000015531">
    <property type="component" value="Unassembled WGS sequence"/>
</dbReference>
<protein>
    <recommendedName>
        <fullName evidence="3">Fumarylacetoacetase-like C-terminal domain-containing protein</fullName>
    </recommendedName>
</protein>
<dbReference type="PANTHER" id="PTHR42796">
    <property type="entry name" value="FUMARYLACETOACETATE HYDROLASE DOMAIN-CONTAINING PROTEIN 2A-RELATED"/>
    <property type="match status" value="1"/>
</dbReference>
<dbReference type="RefSeq" id="WP_021225044.1">
    <property type="nucleotide sequence ID" value="NZ_ATDP01000073.1"/>
</dbReference>